<name>A0A0W0SGN5_9GAMM</name>
<keyword evidence="3 6" id="KW-0812">Transmembrane</keyword>
<organism evidence="7 9">
    <name type="scientific">Legionella cherrii</name>
    <dbReference type="NCBI Taxonomy" id="28084"/>
    <lineage>
        <taxon>Bacteria</taxon>
        <taxon>Pseudomonadati</taxon>
        <taxon>Pseudomonadota</taxon>
        <taxon>Gammaproteobacteria</taxon>
        <taxon>Legionellales</taxon>
        <taxon>Legionellaceae</taxon>
        <taxon>Legionella</taxon>
    </lineage>
</organism>
<dbReference type="EMBL" id="LNXW01000009">
    <property type="protein sequence ID" value="KTC82331.1"/>
    <property type="molecule type" value="Genomic_DNA"/>
</dbReference>
<reference evidence="8 10" key="2">
    <citation type="submission" date="2018-12" db="EMBL/GenBank/DDBJ databases">
        <authorList>
            <consortium name="Pathogen Informatics"/>
        </authorList>
    </citation>
    <scope>NUCLEOTIDE SEQUENCE [LARGE SCALE GENOMIC DNA]</scope>
    <source>
        <strain evidence="8 10">NCTC11976</strain>
    </source>
</reference>
<evidence type="ECO:0000313" key="7">
    <source>
        <dbReference type="EMBL" id="KTC82331.1"/>
    </source>
</evidence>
<dbReference type="CDD" id="cd06662">
    <property type="entry name" value="SURF1"/>
    <property type="match status" value="1"/>
</dbReference>
<keyword evidence="5 6" id="KW-0472">Membrane</keyword>
<comment type="similarity">
    <text evidence="2 6">Belongs to the SURF1 family.</text>
</comment>
<evidence type="ECO:0000256" key="6">
    <source>
        <dbReference type="RuleBase" id="RU363076"/>
    </source>
</evidence>
<proteinExistence type="inferred from homology"/>
<dbReference type="AlphaFoldDB" id="A0A0W0SGN5"/>
<dbReference type="InterPro" id="IPR045214">
    <property type="entry name" value="Surf1/Surf4"/>
</dbReference>
<keyword evidence="6" id="KW-1003">Cell membrane</keyword>
<dbReference type="Proteomes" id="UP000054921">
    <property type="component" value="Unassembled WGS sequence"/>
</dbReference>
<accession>A0A0W0SGN5</accession>
<sequence length="245" mass="28499">MMPSLTCFKFRFTPSWPMLLLAVVFFSLFLRLGFWQIHRADEKTKMILAQKTQERQKPVLWSAKKKLPLQYERIVLKGKYLSQIFLLDNQHHNHQFGYDVLSPMELSDGTLVIIDRGWVPGELTRRVLPNIQIPKGVIELQGSAYFPSKKQWVLGPALEEKGNKIIILERVDDQLISQILQKSVSPFIIRLDKQDANGFVREWETVSMPPQRHLAYALQWFVMALVVLIIFVALNLKIKNEKTSQ</sequence>
<evidence type="ECO:0000256" key="3">
    <source>
        <dbReference type="ARBA" id="ARBA00022692"/>
    </source>
</evidence>
<comment type="caution">
    <text evidence="6">Lacks conserved residue(s) required for the propagation of feature annotation.</text>
</comment>
<dbReference type="Pfam" id="PF02104">
    <property type="entry name" value="SURF1"/>
    <property type="match status" value="1"/>
</dbReference>
<evidence type="ECO:0000256" key="5">
    <source>
        <dbReference type="ARBA" id="ARBA00023136"/>
    </source>
</evidence>
<dbReference type="PANTHER" id="PTHR23427:SF2">
    <property type="entry name" value="SURFEIT LOCUS PROTEIN 1"/>
    <property type="match status" value="1"/>
</dbReference>
<gene>
    <name evidence="7" type="ORF">Lche_0595</name>
    <name evidence="8" type="ORF">NCTC11976_00065</name>
</gene>
<protein>
    <recommendedName>
        <fullName evidence="6">SURF1-like protein</fullName>
    </recommendedName>
</protein>
<feature type="transmembrane region" description="Helical" evidence="6">
    <location>
        <begin position="214"/>
        <end position="236"/>
    </location>
</feature>
<keyword evidence="4 6" id="KW-1133">Transmembrane helix</keyword>
<reference evidence="7 9" key="1">
    <citation type="submission" date="2015-11" db="EMBL/GenBank/DDBJ databases">
        <title>Genomic analysis of 38 Legionella species identifies large and diverse effector repertoires.</title>
        <authorList>
            <person name="Burstein D."/>
            <person name="Amaro F."/>
            <person name="Zusman T."/>
            <person name="Lifshitz Z."/>
            <person name="Cohen O."/>
            <person name="Gilbert J.A."/>
            <person name="Pupko T."/>
            <person name="Shuman H.A."/>
            <person name="Segal G."/>
        </authorList>
    </citation>
    <scope>NUCLEOTIDE SEQUENCE [LARGE SCALE GENOMIC DNA]</scope>
    <source>
        <strain evidence="7 9">ORW</strain>
    </source>
</reference>
<evidence type="ECO:0000256" key="4">
    <source>
        <dbReference type="ARBA" id="ARBA00022989"/>
    </source>
</evidence>
<dbReference type="PROSITE" id="PS50895">
    <property type="entry name" value="SURF1"/>
    <property type="match status" value="1"/>
</dbReference>
<dbReference type="STRING" id="28084.Lche_0595"/>
<evidence type="ECO:0000256" key="1">
    <source>
        <dbReference type="ARBA" id="ARBA00004370"/>
    </source>
</evidence>
<dbReference type="Proteomes" id="UP000277577">
    <property type="component" value="Chromosome"/>
</dbReference>
<dbReference type="PATRIC" id="fig|28084.5.peg.642"/>
<comment type="subcellular location">
    <subcellularLocation>
        <location evidence="6">Cell membrane</location>
        <topology evidence="6">Multi-pass membrane protein</topology>
    </subcellularLocation>
    <subcellularLocation>
        <location evidence="1">Membrane</location>
    </subcellularLocation>
</comment>
<evidence type="ECO:0000313" key="10">
    <source>
        <dbReference type="Proteomes" id="UP000277577"/>
    </source>
</evidence>
<dbReference type="InterPro" id="IPR002994">
    <property type="entry name" value="Surf1/Shy1"/>
</dbReference>
<keyword evidence="10" id="KW-1185">Reference proteome</keyword>
<evidence type="ECO:0000256" key="2">
    <source>
        <dbReference type="ARBA" id="ARBA00007165"/>
    </source>
</evidence>
<dbReference type="OrthoDB" id="9789940at2"/>
<evidence type="ECO:0000313" key="9">
    <source>
        <dbReference type="Proteomes" id="UP000054921"/>
    </source>
</evidence>
<dbReference type="PANTHER" id="PTHR23427">
    <property type="entry name" value="SURFEIT LOCUS PROTEIN"/>
    <property type="match status" value="1"/>
</dbReference>
<evidence type="ECO:0000313" key="8">
    <source>
        <dbReference type="EMBL" id="VEB32600.1"/>
    </source>
</evidence>
<dbReference type="GO" id="GO:0005886">
    <property type="term" value="C:plasma membrane"/>
    <property type="evidence" value="ECO:0007669"/>
    <property type="project" value="UniProtKB-SubCell"/>
</dbReference>
<dbReference type="EMBL" id="LR134173">
    <property type="protein sequence ID" value="VEB32600.1"/>
    <property type="molecule type" value="Genomic_DNA"/>
</dbReference>